<dbReference type="Pfam" id="PF04932">
    <property type="entry name" value="Wzy_C"/>
    <property type="match status" value="1"/>
</dbReference>
<sequence>MELKIKPNKILMWLSYNCLFFSIMLKMLYQTNQNSTIRLLGFGMQAIVLLCYFLEELITLKRKSINCITLILGILVVYQCVITILNDSIYLPYTPIDIFIWPLSVIVYYNFTCHNEMNKNTENKTLIYYFIMCLISVFLIKIHLAGNGNIGQVVFLTYYCLTALPLVVIFVKGKNSRNLCILLCVAISVASTKRTGTIALILGIFVMLVLDAHIQGSLKEKWKRYMYLFIAICIGSGAVLYLENRSGLEIFDRFSKLSTDGGSGRDVIWAITLQAFNVSNLREKIWGHGFQSVYYRLRPGGFSRFSHNSYIEYLYDYGIIGLSLLVLFVLFLIIIEIKFIREKNKYAPVMGMLLIITIFLSAFSYFFEESNIIQPIAVAYGIILGQAYKERKRYEN</sequence>
<evidence type="ECO:0000256" key="1">
    <source>
        <dbReference type="ARBA" id="ARBA00004141"/>
    </source>
</evidence>
<evidence type="ECO:0000259" key="6">
    <source>
        <dbReference type="Pfam" id="PF04932"/>
    </source>
</evidence>
<feature type="transmembrane region" description="Helical" evidence="5">
    <location>
        <begin position="372"/>
        <end position="388"/>
    </location>
</feature>
<evidence type="ECO:0000256" key="4">
    <source>
        <dbReference type="ARBA" id="ARBA00023136"/>
    </source>
</evidence>
<dbReference type="RefSeq" id="WP_187002761.1">
    <property type="nucleotide sequence ID" value="NZ_JACOQE010000003.1"/>
</dbReference>
<dbReference type="PANTHER" id="PTHR37422">
    <property type="entry name" value="TEICHURONIC ACID BIOSYNTHESIS PROTEIN TUAE"/>
    <property type="match status" value="1"/>
</dbReference>
<feature type="transmembrane region" description="Helical" evidence="5">
    <location>
        <begin position="66"/>
        <end position="86"/>
    </location>
</feature>
<gene>
    <name evidence="7" type="ORF">H8Z79_07740</name>
</gene>
<feature type="transmembrane region" description="Helical" evidence="5">
    <location>
        <begin position="150"/>
        <end position="171"/>
    </location>
</feature>
<dbReference type="EMBL" id="JACOQE010000003">
    <property type="protein sequence ID" value="MBC5740353.1"/>
    <property type="molecule type" value="Genomic_DNA"/>
</dbReference>
<feature type="transmembrane region" description="Helical" evidence="5">
    <location>
        <begin position="225"/>
        <end position="242"/>
    </location>
</feature>
<comment type="caution">
    <text evidence="7">The sequence shown here is derived from an EMBL/GenBank/DDBJ whole genome shotgun (WGS) entry which is preliminary data.</text>
</comment>
<proteinExistence type="predicted"/>
<dbReference type="GO" id="GO:0016874">
    <property type="term" value="F:ligase activity"/>
    <property type="evidence" value="ECO:0007669"/>
    <property type="project" value="UniProtKB-KW"/>
</dbReference>
<evidence type="ECO:0000256" key="3">
    <source>
        <dbReference type="ARBA" id="ARBA00022989"/>
    </source>
</evidence>
<feature type="transmembrane region" description="Helical" evidence="5">
    <location>
        <begin position="126"/>
        <end position="144"/>
    </location>
</feature>
<protein>
    <submittedName>
        <fullName evidence="7">O-antigen ligase family protein</fullName>
    </submittedName>
</protein>
<evidence type="ECO:0000313" key="8">
    <source>
        <dbReference type="Proteomes" id="UP000633936"/>
    </source>
</evidence>
<comment type="subcellular location">
    <subcellularLocation>
        <location evidence="1">Membrane</location>
        <topology evidence="1">Multi-pass membrane protein</topology>
    </subcellularLocation>
</comment>
<feature type="transmembrane region" description="Helical" evidence="5">
    <location>
        <begin position="176"/>
        <end position="192"/>
    </location>
</feature>
<organism evidence="7 8">
    <name type="scientific">Blautia intestinalis</name>
    <dbReference type="NCBI Taxonomy" id="2763028"/>
    <lineage>
        <taxon>Bacteria</taxon>
        <taxon>Bacillati</taxon>
        <taxon>Bacillota</taxon>
        <taxon>Clostridia</taxon>
        <taxon>Lachnospirales</taxon>
        <taxon>Lachnospiraceae</taxon>
        <taxon>Blautia</taxon>
    </lineage>
</organism>
<feature type="transmembrane region" description="Helical" evidence="5">
    <location>
        <begin position="98"/>
        <end position="114"/>
    </location>
</feature>
<reference evidence="7 8" key="1">
    <citation type="submission" date="2020-08" db="EMBL/GenBank/DDBJ databases">
        <title>Genome public.</title>
        <authorList>
            <person name="Liu C."/>
            <person name="Sun Q."/>
        </authorList>
    </citation>
    <scope>NUCLEOTIDE SEQUENCE [LARGE SCALE GENOMIC DNA]</scope>
    <source>
        <strain evidence="7 8">27-44</strain>
    </source>
</reference>
<keyword evidence="7" id="KW-0436">Ligase</keyword>
<dbReference type="PANTHER" id="PTHR37422:SF17">
    <property type="entry name" value="O-ANTIGEN LIGASE"/>
    <property type="match status" value="1"/>
</dbReference>
<evidence type="ECO:0000256" key="5">
    <source>
        <dbReference type="SAM" id="Phobius"/>
    </source>
</evidence>
<dbReference type="Proteomes" id="UP000633936">
    <property type="component" value="Unassembled WGS sequence"/>
</dbReference>
<dbReference type="InterPro" id="IPR051533">
    <property type="entry name" value="WaaL-like"/>
</dbReference>
<feature type="transmembrane region" description="Helical" evidence="5">
    <location>
        <begin position="198"/>
        <end position="218"/>
    </location>
</feature>
<feature type="transmembrane region" description="Helical" evidence="5">
    <location>
        <begin position="12"/>
        <end position="29"/>
    </location>
</feature>
<keyword evidence="3 5" id="KW-1133">Transmembrane helix</keyword>
<feature type="domain" description="O-antigen ligase-related" evidence="6">
    <location>
        <begin position="180"/>
        <end position="326"/>
    </location>
</feature>
<feature type="transmembrane region" description="Helical" evidence="5">
    <location>
        <begin position="35"/>
        <end position="54"/>
    </location>
</feature>
<feature type="transmembrane region" description="Helical" evidence="5">
    <location>
        <begin position="314"/>
        <end position="334"/>
    </location>
</feature>
<keyword evidence="2 5" id="KW-0812">Transmembrane</keyword>
<accession>A0ABR7I1G8</accession>
<keyword evidence="8" id="KW-1185">Reference proteome</keyword>
<keyword evidence="4 5" id="KW-0472">Membrane</keyword>
<evidence type="ECO:0000256" key="2">
    <source>
        <dbReference type="ARBA" id="ARBA00022692"/>
    </source>
</evidence>
<evidence type="ECO:0000313" key="7">
    <source>
        <dbReference type="EMBL" id="MBC5740353.1"/>
    </source>
</evidence>
<feature type="transmembrane region" description="Helical" evidence="5">
    <location>
        <begin position="346"/>
        <end position="366"/>
    </location>
</feature>
<dbReference type="InterPro" id="IPR007016">
    <property type="entry name" value="O-antigen_ligase-rel_domated"/>
</dbReference>
<name>A0ABR7I1G8_9FIRM</name>